<evidence type="ECO:0000259" key="5">
    <source>
        <dbReference type="Pfam" id="PF08241"/>
    </source>
</evidence>
<keyword evidence="1 6" id="KW-0489">Methyltransferase</keyword>
<evidence type="ECO:0000313" key="6">
    <source>
        <dbReference type="EMBL" id="GAA1247456.1"/>
    </source>
</evidence>
<evidence type="ECO:0000256" key="1">
    <source>
        <dbReference type="ARBA" id="ARBA00022603"/>
    </source>
</evidence>
<dbReference type="PANTHER" id="PTHR43464:SF19">
    <property type="entry name" value="UBIQUINONE BIOSYNTHESIS O-METHYLTRANSFERASE, MITOCHONDRIAL"/>
    <property type="match status" value="1"/>
</dbReference>
<keyword evidence="7" id="KW-1185">Reference proteome</keyword>
<name>A0ABN1WKK8_9ACTN</name>
<dbReference type="PANTHER" id="PTHR43464">
    <property type="entry name" value="METHYLTRANSFERASE"/>
    <property type="match status" value="1"/>
</dbReference>
<protein>
    <submittedName>
        <fullName evidence="6">Methyltransferase domain-containing protein</fullName>
    </submittedName>
</protein>
<evidence type="ECO:0000256" key="2">
    <source>
        <dbReference type="ARBA" id="ARBA00022679"/>
    </source>
</evidence>
<dbReference type="Pfam" id="PF08241">
    <property type="entry name" value="Methyltransf_11"/>
    <property type="match status" value="1"/>
</dbReference>
<keyword evidence="3" id="KW-0949">S-adenosyl-L-methionine</keyword>
<feature type="domain" description="Methyltransferase type 11" evidence="5">
    <location>
        <begin position="94"/>
        <end position="194"/>
    </location>
</feature>
<dbReference type="EMBL" id="BAAALF010000080">
    <property type="protein sequence ID" value="GAA1247456.1"/>
    <property type="molecule type" value="Genomic_DNA"/>
</dbReference>
<dbReference type="CDD" id="cd02440">
    <property type="entry name" value="AdoMet_MTases"/>
    <property type="match status" value="1"/>
</dbReference>
<sequence>MPGQTGGEHDRSSYERQPYEREPYESAPAGPPHGYGGAGLPARSGSFAGGAGAWLERQGGLHNLVRQEMVARQLHERIAAHFGERAAVAPLRVLDVGCGQGTQALRLARAGHLVTGLDSDPVTLGAAHALLCAEPPEVRERVRLLSGDGHHCGRWFGPGSFDVVLCHGVLMYLPDPDPLIASLARMLAPGGLLSLVARNRDALAMRAGLTGDWRAALQAFDSDHYANRLGLTARADRLADLSTTLREVAVPLRHWYGVRVFTDAMPDHAAPVDGRQLGQLLEAEDRAGREDPYRQVAALLHLVGGK</sequence>
<comment type="caution">
    <text evidence="6">The sequence shown here is derived from an EMBL/GenBank/DDBJ whole genome shotgun (WGS) entry which is preliminary data.</text>
</comment>
<dbReference type="Proteomes" id="UP001500037">
    <property type="component" value="Unassembled WGS sequence"/>
</dbReference>
<proteinExistence type="predicted"/>
<keyword evidence="2" id="KW-0808">Transferase</keyword>
<accession>A0ABN1WKK8</accession>
<organism evidence="6 7">
    <name type="scientific">Kitasatospora nipponensis</name>
    <dbReference type="NCBI Taxonomy" id="258049"/>
    <lineage>
        <taxon>Bacteria</taxon>
        <taxon>Bacillati</taxon>
        <taxon>Actinomycetota</taxon>
        <taxon>Actinomycetes</taxon>
        <taxon>Kitasatosporales</taxon>
        <taxon>Streptomycetaceae</taxon>
        <taxon>Kitasatospora</taxon>
    </lineage>
</organism>
<dbReference type="InterPro" id="IPR029063">
    <property type="entry name" value="SAM-dependent_MTases_sf"/>
</dbReference>
<gene>
    <name evidence="6" type="ORF">GCM10009665_43040</name>
</gene>
<dbReference type="Gene3D" id="3.40.50.150">
    <property type="entry name" value="Vaccinia Virus protein VP39"/>
    <property type="match status" value="1"/>
</dbReference>
<evidence type="ECO:0000313" key="7">
    <source>
        <dbReference type="Proteomes" id="UP001500037"/>
    </source>
</evidence>
<reference evidence="6 7" key="1">
    <citation type="journal article" date="2019" name="Int. J. Syst. Evol. Microbiol.">
        <title>The Global Catalogue of Microorganisms (GCM) 10K type strain sequencing project: providing services to taxonomists for standard genome sequencing and annotation.</title>
        <authorList>
            <consortium name="The Broad Institute Genomics Platform"/>
            <consortium name="The Broad Institute Genome Sequencing Center for Infectious Disease"/>
            <person name="Wu L."/>
            <person name="Ma J."/>
        </authorList>
    </citation>
    <scope>NUCLEOTIDE SEQUENCE [LARGE SCALE GENOMIC DNA]</scope>
    <source>
        <strain evidence="6 7">JCM 13004</strain>
    </source>
</reference>
<dbReference type="SUPFAM" id="SSF53335">
    <property type="entry name" value="S-adenosyl-L-methionine-dependent methyltransferases"/>
    <property type="match status" value="1"/>
</dbReference>
<feature type="region of interest" description="Disordered" evidence="4">
    <location>
        <begin position="1"/>
        <end position="41"/>
    </location>
</feature>
<feature type="compositionally biased region" description="Basic and acidic residues" evidence="4">
    <location>
        <begin position="7"/>
        <end position="24"/>
    </location>
</feature>
<dbReference type="InterPro" id="IPR013216">
    <property type="entry name" value="Methyltransf_11"/>
</dbReference>
<evidence type="ECO:0000256" key="3">
    <source>
        <dbReference type="ARBA" id="ARBA00022691"/>
    </source>
</evidence>
<dbReference type="GO" id="GO:0032259">
    <property type="term" value="P:methylation"/>
    <property type="evidence" value="ECO:0007669"/>
    <property type="project" value="UniProtKB-KW"/>
</dbReference>
<dbReference type="GO" id="GO:0008168">
    <property type="term" value="F:methyltransferase activity"/>
    <property type="evidence" value="ECO:0007669"/>
    <property type="project" value="UniProtKB-KW"/>
</dbReference>
<evidence type="ECO:0000256" key="4">
    <source>
        <dbReference type="SAM" id="MobiDB-lite"/>
    </source>
</evidence>